<feature type="domain" description="Large ribosomal subunit protein bL12 oligomerization" evidence="6">
    <location>
        <begin position="4"/>
        <end position="34"/>
    </location>
</feature>
<dbReference type="KEGG" id="baj:BCTU_020"/>
<accession>F7WYW9</accession>
<dbReference type="OrthoDB" id="9811748at2"/>
<dbReference type="InterPro" id="IPR014719">
    <property type="entry name" value="Ribosomal_bL12_C/ClpS-like"/>
</dbReference>
<dbReference type="FunFam" id="3.30.1390.10:FF:000001">
    <property type="entry name" value="50S ribosomal protein L7/L12"/>
    <property type="match status" value="1"/>
</dbReference>
<evidence type="ECO:0000313" key="8">
    <source>
        <dbReference type="Proteomes" id="UP000006811"/>
    </source>
</evidence>
<dbReference type="eggNOG" id="COG0222">
    <property type="taxonomic scope" value="Bacteria"/>
</dbReference>
<dbReference type="InterPro" id="IPR000206">
    <property type="entry name" value="Ribosomal_bL12"/>
</dbReference>
<reference evidence="7 8" key="1">
    <citation type="journal article" date="2011" name="Appl. Environ. Microbiol.">
        <title>The genome of Buchnera aphidicola from the aphid Cinara tujafilina provides new clues about the evolutionary history of metabolic losses in bacterial endosymbionts.</title>
        <authorList>
            <person name="Lamelas A."/>
            <person name="Gosalbes M.J."/>
            <person name="Moya A."/>
            <person name="Latorre A."/>
        </authorList>
    </citation>
    <scope>NUCLEOTIDE SEQUENCE [LARGE SCALE GENOMIC DNA]</scope>
    <source>
        <strain evidence="8">Cinara tujafilina</strain>
    </source>
</reference>
<dbReference type="PANTHER" id="PTHR45987">
    <property type="entry name" value="39S RIBOSOMAL PROTEIN L12"/>
    <property type="match status" value="1"/>
</dbReference>
<dbReference type="HAMAP" id="MF_00368">
    <property type="entry name" value="Ribosomal_bL12"/>
    <property type="match status" value="1"/>
</dbReference>
<comment type="similarity">
    <text evidence="1 4">Belongs to the bacterial ribosomal protein bL12 family.</text>
</comment>
<gene>
    <name evidence="4 7" type="primary">rplL</name>
    <name evidence="7" type="ORF">BCTU_020</name>
</gene>
<keyword evidence="2 4" id="KW-0689">Ribosomal protein</keyword>
<keyword evidence="8" id="KW-1185">Reference proteome</keyword>
<evidence type="ECO:0000256" key="4">
    <source>
        <dbReference type="HAMAP-Rule" id="MF_00368"/>
    </source>
</evidence>
<dbReference type="InterPro" id="IPR036235">
    <property type="entry name" value="Ribosomal_bL12_oligo_N_sf"/>
</dbReference>
<dbReference type="AlphaFoldDB" id="F7WYW9"/>
<name>F7WYW9_9GAMM</name>
<dbReference type="SUPFAM" id="SSF48300">
    <property type="entry name" value="Ribosomal protein L7/12, oligomerisation (N-terminal) domain"/>
    <property type="match status" value="1"/>
</dbReference>
<evidence type="ECO:0000256" key="2">
    <source>
        <dbReference type="ARBA" id="ARBA00022980"/>
    </source>
</evidence>
<feature type="domain" description="Large ribosomal subunit protein bL12 C-terminal" evidence="5">
    <location>
        <begin position="56"/>
        <end position="122"/>
    </location>
</feature>
<evidence type="ECO:0000259" key="5">
    <source>
        <dbReference type="Pfam" id="PF00542"/>
    </source>
</evidence>
<dbReference type="Pfam" id="PF16320">
    <property type="entry name" value="Ribosomal_L12_N"/>
    <property type="match status" value="1"/>
</dbReference>
<protein>
    <recommendedName>
        <fullName evidence="4">Large ribosomal subunit protein bL12</fullName>
    </recommendedName>
</protein>
<comment type="function">
    <text evidence="4">Forms part of the ribosomal stalk which helps the ribosome interact with GTP-bound translation factors. Is thus essential for accurate translation.</text>
</comment>
<dbReference type="EMBL" id="CP001817">
    <property type="protein sequence ID" value="AEH39619.1"/>
    <property type="molecule type" value="Genomic_DNA"/>
</dbReference>
<dbReference type="CDD" id="cd00387">
    <property type="entry name" value="Ribosomal_L7_L12"/>
    <property type="match status" value="1"/>
</dbReference>
<evidence type="ECO:0000259" key="6">
    <source>
        <dbReference type="Pfam" id="PF16320"/>
    </source>
</evidence>
<dbReference type="GO" id="GO:0022625">
    <property type="term" value="C:cytosolic large ribosomal subunit"/>
    <property type="evidence" value="ECO:0007669"/>
    <property type="project" value="TreeGrafter"/>
</dbReference>
<dbReference type="GO" id="GO:0006412">
    <property type="term" value="P:translation"/>
    <property type="evidence" value="ECO:0007669"/>
    <property type="project" value="UniProtKB-UniRule"/>
</dbReference>
<dbReference type="GO" id="GO:0003729">
    <property type="term" value="F:mRNA binding"/>
    <property type="evidence" value="ECO:0007669"/>
    <property type="project" value="TreeGrafter"/>
</dbReference>
<dbReference type="InterPro" id="IPR008932">
    <property type="entry name" value="Ribosomal_bL12_oligo"/>
</dbReference>
<dbReference type="NCBIfam" id="TIGR00855">
    <property type="entry name" value="L12"/>
    <property type="match status" value="1"/>
</dbReference>
<dbReference type="Gene3D" id="3.30.1390.10">
    <property type="match status" value="1"/>
</dbReference>
<comment type="subunit">
    <text evidence="4">Homodimer. Part of the ribosomal stalk of the 50S ribosomal subunit. Forms a multimeric L10(L12)X complex, where L10 forms an elongated spine to which 2 to 4 L12 dimers bind in a sequential fashion. Binds GTP-bound translation factors.</text>
</comment>
<dbReference type="Gene3D" id="1.20.5.710">
    <property type="entry name" value="Single helix bin"/>
    <property type="match status" value="1"/>
</dbReference>
<keyword evidence="3 4" id="KW-0687">Ribonucleoprotein</keyword>
<dbReference type="InterPro" id="IPR013823">
    <property type="entry name" value="Ribosomal_bL12_C"/>
</dbReference>
<organism evidence="7 8">
    <name type="scientific">Buchnera aphidicola</name>
    <name type="common">Cinara tujafilina</name>
    <dbReference type="NCBI Taxonomy" id="261317"/>
    <lineage>
        <taxon>Bacteria</taxon>
        <taxon>Pseudomonadati</taxon>
        <taxon>Pseudomonadota</taxon>
        <taxon>Gammaproteobacteria</taxon>
        <taxon>Enterobacterales</taxon>
        <taxon>Erwiniaceae</taxon>
        <taxon>Buchnera</taxon>
    </lineage>
</organism>
<dbReference type="STRING" id="261317.BCTU_020"/>
<dbReference type="Pfam" id="PF00542">
    <property type="entry name" value="Ribosomal_L12"/>
    <property type="match status" value="1"/>
</dbReference>
<dbReference type="PANTHER" id="PTHR45987:SF4">
    <property type="entry name" value="LARGE RIBOSOMAL SUBUNIT PROTEIN BL12M"/>
    <property type="match status" value="1"/>
</dbReference>
<dbReference type="HOGENOM" id="CLU_086499_3_2_6"/>
<evidence type="ECO:0000313" key="7">
    <source>
        <dbReference type="EMBL" id="AEH39619.1"/>
    </source>
</evidence>
<sequence length="122" mass="13471">MSLTNEQILNALSEMSVQNISQLITEIEKKFNVSSVISLDTMNSTPVKKIEEKTEFNVKLNEIGSNKVSVIKIIRSVTGLGLKESKDLVESAPTLIKEKITKQEAEQLVKDIVNVGAKAEIQ</sequence>
<dbReference type="Proteomes" id="UP000006811">
    <property type="component" value="Chromosome"/>
</dbReference>
<proteinExistence type="inferred from homology"/>
<evidence type="ECO:0000256" key="3">
    <source>
        <dbReference type="ARBA" id="ARBA00023274"/>
    </source>
</evidence>
<dbReference type="SUPFAM" id="SSF54736">
    <property type="entry name" value="ClpS-like"/>
    <property type="match status" value="1"/>
</dbReference>
<evidence type="ECO:0000256" key="1">
    <source>
        <dbReference type="ARBA" id="ARBA00007197"/>
    </source>
</evidence>
<dbReference type="GO" id="GO:0003735">
    <property type="term" value="F:structural constituent of ribosome"/>
    <property type="evidence" value="ECO:0007669"/>
    <property type="project" value="InterPro"/>
</dbReference>